<dbReference type="SMART" id="SM00448">
    <property type="entry name" value="REC"/>
    <property type="match status" value="1"/>
</dbReference>
<keyword evidence="3" id="KW-0238">DNA-binding</keyword>
<dbReference type="KEGG" id="aup:AsAng_0045530"/>
<dbReference type="EMBL" id="AP026867">
    <property type="protein sequence ID" value="BDS13791.1"/>
    <property type="molecule type" value="Genomic_DNA"/>
</dbReference>
<dbReference type="Proteomes" id="UP001060919">
    <property type="component" value="Chromosome"/>
</dbReference>
<protein>
    <submittedName>
        <fullName evidence="3">LytTR family DNA-binding domain-containing protein</fullName>
    </submittedName>
</protein>
<dbReference type="InterPro" id="IPR007492">
    <property type="entry name" value="LytTR_DNA-bd_dom"/>
</dbReference>
<dbReference type="SMART" id="SM00850">
    <property type="entry name" value="LytTR"/>
    <property type="match status" value="1"/>
</dbReference>
<dbReference type="AlphaFoldDB" id="A0A916DUY1"/>
<evidence type="ECO:0000313" key="4">
    <source>
        <dbReference type="Proteomes" id="UP001060919"/>
    </source>
</evidence>
<gene>
    <name evidence="3" type="ORF">AsAng_0045530</name>
</gene>
<dbReference type="PANTHER" id="PTHR37299">
    <property type="entry name" value="TRANSCRIPTIONAL REGULATOR-RELATED"/>
    <property type="match status" value="1"/>
</dbReference>
<dbReference type="SUPFAM" id="SSF52172">
    <property type="entry name" value="CheY-like"/>
    <property type="match status" value="1"/>
</dbReference>
<keyword evidence="4" id="KW-1185">Reference proteome</keyword>
<dbReference type="Gene3D" id="3.40.50.2300">
    <property type="match status" value="1"/>
</dbReference>
<organism evidence="3 4">
    <name type="scientific">Aureispira anguillae</name>
    <dbReference type="NCBI Taxonomy" id="2864201"/>
    <lineage>
        <taxon>Bacteria</taxon>
        <taxon>Pseudomonadati</taxon>
        <taxon>Bacteroidota</taxon>
        <taxon>Saprospiria</taxon>
        <taxon>Saprospirales</taxon>
        <taxon>Saprospiraceae</taxon>
        <taxon>Aureispira</taxon>
    </lineage>
</organism>
<accession>A0A916DUY1</accession>
<dbReference type="PROSITE" id="PS50110">
    <property type="entry name" value="RESPONSE_REGULATORY"/>
    <property type="match status" value="1"/>
</dbReference>
<dbReference type="Pfam" id="PF04397">
    <property type="entry name" value="LytTR"/>
    <property type="match status" value="1"/>
</dbReference>
<dbReference type="GO" id="GO:0003677">
    <property type="term" value="F:DNA binding"/>
    <property type="evidence" value="ECO:0007669"/>
    <property type="project" value="UniProtKB-KW"/>
</dbReference>
<dbReference type="PANTHER" id="PTHR37299:SF1">
    <property type="entry name" value="STAGE 0 SPORULATION PROTEIN A HOMOLOG"/>
    <property type="match status" value="1"/>
</dbReference>
<proteinExistence type="predicted"/>
<evidence type="ECO:0000313" key="3">
    <source>
        <dbReference type="EMBL" id="BDS13791.1"/>
    </source>
</evidence>
<dbReference type="Pfam" id="PF00072">
    <property type="entry name" value="Response_reg"/>
    <property type="match status" value="1"/>
</dbReference>
<sequence length="244" mass="28089">MLRTILVEDDFHNLELLSELLIPYKKDISIVAKAQTLKEAVRLIKALNPDLIFLDVHLPDGDGFEVLNRTSDYNYEVIFTTAFSEYSLKAFDFAAKHYLLKPIDEDALDQAINRCLKASSEESSNLLINLEHKAIKKIMVPSLTDLSFVNLNDVLYLEADRSYTKFYLLDETTVLSSKPIGVYEKQLKGAFFSRIHDKYLVNLEHVVRYIKGRGGEVVLVNNKYLDVSTRRKAQFIQEQRFFLG</sequence>
<reference evidence="3" key="1">
    <citation type="submission" date="2022-09" db="EMBL/GenBank/DDBJ databases">
        <title>Aureispira anguillicida sp. nov., isolated from Leptocephalus of Japanese eel Anguilla japonica.</title>
        <authorList>
            <person name="Yuasa K."/>
            <person name="Mekata T."/>
            <person name="Ikunari K."/>
        </authorList>
    </citation>
    <scope>NUCLEOTIDE SEQUENCE</scope>
    <source>
        <strain evidence="3">EL160426</strain>
    </source>
</reference>
<feature type="modified residue" description="4-aspartylphosphate" evidence="1">
    <location>
        <position position="55"/>
    </location>
</feature>
<evidence type="ECO:0000259" key="2">
    <source>
        <dbReference type="PROSITE" id="PS50110"/>
    </source>
</evidence>
<dbReference type="GO" id="GO:0000156">
    <property type="term" value="F:phosphorelay response regulator activity"/>
    <property type="evidence" value="ECO:0007669"/>
    <property type="project" value="InterPro"/>
</dbReference>
<dbReference type="InterPro" id="IPR046947">
    <property type="entry name" value="LytR-like"/>
</dbReference>
<keyword evidence="1" id="KW-0597">Phosphoprotein</keyword>
<dbReference type="Gene3D" id="2.40.50.1020">
    <property type="entry name" value="LytTr DNA-binding domain"/>
    <property type="match status" value="1"/>
</dbReference>
<feature type="domain" description="Response regulatory" evidence="2">
    <location>
        <begin position="3"/>
        <end position="116"/>
    </location>
</feature>
<dbReference type="InterPro" id="IPR001789">
    <property type="entry name" value="Sig_transdc_resp-reg_receiver"/>
</dbReference>
<dbReference type="InterPro" id="IPR011006">
    <property type="entry name" value="CheY-like_superfamily"/>
</dbReference>
<evidence type="ECO:0000256" key="1">
    <source>
        <dbReference type="PROSITE-ProRule" id="PRU00169"/>
    </source>
</evidence>
<dbReference type="RefSeq" id="WP_264789042.1">
    <property type="nucleotide sequence ID" value="NZ_AP026867.1"/>
</dbReference>
<name>A0A916DUY1_9BACT</name>